<dbReference type="AlphaFoldDB" id="A0A9P6J4I8"/>
<feature type="region of interest" description="Disordered" evidence="1">
    <location>
        <begin position="1"/>
        <end position="54"/>
    </location>
</feature>
<organism evidence="2 3">
    <name type="scientific">Mortierella alpina</name>
    <name type="common">Oleaginous fungus</name>
    <name type="synonym">Mortierella renispora</name>
    <dbReference type="NCBI Taxonomy" id="64518"/>
    <lineage>
        <taxon>Eukaryota</taxon>
        <taxon>Fungi</taxon>
        <taxon>Fungi incertae sedis</taxon>
        <taxon>Mucoromycota</taxon>
        <taxon>Mortierellomycotina</taxon>
        <taxon>Mortierellomycetes</taxon>
        <taxon>Mortierellales</taxon>
        <taxon>Mortierellaceae</taxon>
        <taxon>Mortierella</taxon>
    </lineage>
</organism>
<sequence length="95" mass="9395">MGSSVSKQHDPNAQDHPQNADGNSAQPGSGRQSRPAPAHGAPASYIDEDDDPFQLEKNNVAKVGGGKASSAGIAASSLAAITAAASEGVSARLTA</sequence>
<dbReference type="EMBL" id="JAAAHY010000546">
    <property type="protein sequence ID" value="KAF9962555.1"/>
    <property type="molecule type" value="Genomic_DNA"/>
</dbReference>
<comment type="caution">
    <text evidence="2">The sequence shown here is derived from an EMBL/GenBank/DDBJ whole genome shotgun (WGS) entry which is preliminary data.</text>
</comment>
<accession>A0A9P6J4I8</accession>
<feature type="compositionally biased region" description="Polar residues" evidence="1">
    <location>
        <begin position="15"/>
        <end position="32"/>
    </location>
</feature>
<protein>
    <submittedName>
        <fullName evidence="2">Uncharacterized protein</fullName>
    </submittedName>
</protein>
<evidence type="ECO:0000313" key="2">
    <source>
        <dbReference type="EMBL" id="KAF9962555.1"/>
    </source>
</evidence>
<evidence type="ECO:0000256" key="1">
    <source>
        <dbReference type="SAM" id="MobiDB-lite"/>
    </source>
</evidence>
<proteinExistence type="predicted"/>
<evidence type="ECO:0000313" key="3">
    <source>
        <dbReference type="Proteomes" id="UP000738359"/>
    </source>
</evidence>
<gene>
    <name evidence="2" type="ORF">BGZ70_008026</name>
</gene>
<dbReference type="Proteomes" id="UP000738359">
    <property type="component" value="Unassembled WGS sequence"/>
</dbReference>
<reference evidence="2" key="1">
    <citation type="journal article" date="2020" name="Fungal Divers.">
        <title>Resolving the Mortierellaceae phylogeny through synthesis of multi-gene phylogenetics and phylogenomics.</title>
        <authorList>
            <person name="Vandepol N."/>
            <person name="Liber J."/>
            <person name="Desiro A."/>
            <person name="Na H."/>
            <person name="Kennedy M."/>
            <person name="Barry K."/>
            <person name="Grigoriev I.V."/>
            <person name="Miller A.N."/>
            <person name="O'Donnell K."/>
            <person name="Stajich J.E."/>
            <person name="Bonito G."/>
        </authorList>
    </citation>
    <scope>NUCLEOTIDE SEQUENCE</scope>
    <source>
        <strain evidence="2">CK1249</strain>
    </source>
</reference>
<name>A0A9P6J4I8_MORAP</name>
<keyword evidence="3" id="KW-1185">Reference proteome</keyword>